<dbReference type="SUPFAM" id="SSF51735">
    <property type="entry name" value="NAD(P)-binding Rossmann-fold domains"/>
    <property type="match status" value="1"/>
</dbReference>
<reference evidence="3" key="1">
    <citation type="submission" date="2019-03" db="EMBL/GenBank/DDBJ databases">
        <title>Lake Tanganyika Metagenome-Assembled Genomes (MAGs).</title>
        <authorList>
            <person name="Tran P."/>
        </authorList>
    </citation>
    <scope>NUCLEOTIDE SEQUENCE</scope>
    <source>
        <strain evidence="3">K_DeepCast_65m_m2_066</strain>
    </source>
</reference>
<accession>A0A937W7Q0</accession>
<dbReference type="CDD" id="cd05327">
    <property type="entry name" value="retinol-DH_like_SDR_c_like"/>
    <property type="match status" value="1"/>
</dbReference>
<dbReference type="PRINTS" id="PR00080">
    <property type="entry name" value="SDRFAMILY"/>
</dbReference>
<evidence type="ECO:0000313" key="3">
    <source>
        <dbReference type="EMBL" id="MBM3227225.1"/>
    </source>
</evidence>
<dbReference type="InterPro" id="IPR036291">
    <property type="entry name" value="NAD(P)-bd_dom_sf"/>
</dbReference>
<proteinExistence type="inferred from homology"/>
<protein>
    <submittedName>
        <fullName evidence="3">SDR family oxidoreductase</fullName>
    </submittedName>
</protein>
<dbReference type="Proteomes" id="UP000712673">
    <property type="component" value="Unassembled WGS sequence"/>
</dbReference>
<dbReference type="GO" id="GO:0016491">
    <property type="term" value="F:oxidoreductase activity"/>
    <property type="evidence" value="ECO:0007669"/>
    <property type="project" value="UniProtKB-KW"/>
</dbReference>
<keyword evidence="1" id="KW-0560">Oxidoreductase</keyword>
<name>A0A937W7Q0_UNCTE</name>
<dbReference type="EMBL" id="VGLS01001262">
    <property type="protein sequence ID" value="MBM3227225.1"/>
    <property type="molecule type" value="Genomic_DNA"/>
</dbReference>
<dbReference type="Pfam" id="PF00106">
    <property type="entry name" value="adh_short"/>
    <property type="match status" value="1"/>
</dbReference>
<evidence type="ECO:0000313" key="4">
    <source>
        <dbReference type="Proteomes" id="UP000712673"/>
    </source>
</evidence>
<organism evidence="3 4">
    <name type="scientific">Tectimicrobiota bacterium</name>
    <dbReference type="NCBI Taxonomy" id="2528274"/>
    <lineage>
        <taxon>Bacteria</taxon>
        <taxon>Pseudomonadati</taxon>
        <taxon>Nitrospinota/Tectimicrobiota group</taxon>
        <taxon>Candidatus Tectimicrobiota</taxon>
    </lineage>
</organism>
<dbReference type="PANTHER" id="PTHR43157">
    <property type="entry name" value="PHOSPHATIDYLINOSITOL-GLYCAN BIOSYNTHESIS CLASS F PROTEIN-RELATED"/>
    <property type="match status" value="1"/>
</dbReference>
<dbReference type="InterPro" id="IPR002347">
    <property type="entry name" value="SDR_fam"/>
</dbReference>
<dbReference type="Gene3D" id="3.40.50.720">
    <property type="entry name" value="NAD(P)-binding Rossmann-like Domain"/>
    <property type="match status" value="1"/>
</dbReference>
<sequence>MEGKICLVTGATSGIGLVTVQALARQGATVILVGRDPARTHATVQRLQHESGNDQVVGLLADLSVQSQIRQLAGEVQRRFPRLDVLLNNAGALFTERQLSADGIEMTLALNHLVYFLLTHLLLESLRASPSARIINVASNAHRRVSFHFGDPQGTLRYHGWRAYCQSKLANLLFTYALAQQLTGTSITVNAVHPGFVATSFGHNNRGLFAWFVRLAQRTALSPEQGADTLIYLATSPDVEGVSGMYFVKQQMVMSSQASYDQDAAQRLWQLSQRLTGLA</sequence>
<evidence type="ECO:0000256" key="2">
    <source>
        <dbReference type="RuleBase" id="RU000363"/>
    </source>
</evidence>
<dbReference type="PANTHER" id="PTHR43157:SF31">
    <property type="entry name" value="PHOSPHATIDYLINOSITOL-GLYCAN BIOSYNTHESIS CLASS F PROTEIN"/>
    <property type="match status" value="1"/>
</dbReference>
<dbReference type="AlphaFoldDB" id="A0A937W7Q0"/>
<gene>
    <name evidence="3" type="ORF">FJZ47_25950</name>
</gene>
<dbReference type="PRINTS" id="PR00081">
    <property type="entry name" value="GDHRDH"/>
</dbReference>
<comment type="similarity">
    <text evidence="2">Belongs to the short-chain dehydrogenases/reductases (SDR) family.</text>
</comment>
<evidence type="ECO:0000256" key="1">
    <source>
        <dbReference type="ARBA" id="ARBA00023002"/>
    </source>
</evidence>
<comment type="caution">
    <text evidence="3">The sequence shown here is derived from an EMBL/GenBank/DDBJ whole genome shotgun (WGS) entry which is preliminary data.</text>
</comment>